<evidence type="ECO:0008006" key="4">
    <source>
        <dbReference type="Google" id="ProtNLM"/>
    </source>
</evidence>
<keyword evidence="1" id="KW-1133">Transmembrane helix</keyword>
<reference evidence="2 3" key="1">
    <citation type="journal article" date="2014" name="Genome Announc.">
        <title>Draft Genome Sequence of Lutibaculum baratangense Strain AMV1T, Isolated from a Mud Volcano in Andamans, India.</title>
        <authorList>
            <person name="Singh A."/>
            <person name="Sreenivas A."/>
            <person name="Sathyanarayana Reddy G."/>
            <person name="Pinnaka A.K."/>
            <person name="Shivaji S."/>
        </authorList>
    </citation>
    <scope>NUCLEOTIDE SEQUENCE [LARGE SCALE GENOMIC DNA]</scope>
    <source>
        <strain evidence="2 3">AMV1</strain>
    </source>
</reference>
<comment type="caution">
    <text evidence="2">The sequence shown here is derived from an EMBL/GenBank/DDBJ whole genome shotgun (WGS) entry which is preliminary data.</text>
</comment>
<feature type="transmembrane region" description="Helical" evidence="1">
    <location>
        <begin position="38"/>
        <end position="62"/>
    </location>
</feature>
<proteinExistence type="predicted"/>
<dbReference type="STRING" id="631454.N177_0346"/>
<dbReference type="eggNOG" id="COG4446">
    <property type="taxonomic scope" value="Bacteria"/>
</dbReference>
<evidence type="ECO:0000256" key="1">
    <source>
        <dbReference type="SAM" id="Phobius"/>
    </source>
</evidence>
<accession>V4TMW0</accession>
<protein>
    <recommendedName>
        <fullName evidence="4">DUF1499 domain-containing protein</fullName>
    </recommendedName>
</protein>
<gene>
    <name evidence="2" type="ORF">N177_0346</name>
</gene>
<evidence type="ECO:0000313" key="2">
    <source>
        <dbReference type="EMBL" id="ESR27078.1"/>
    </source>
</evidence>
<keyword evidence="1" id="KW-0472">Membrane</keyword>
<sequence>MSRLALFSRRAAVFALALGLLGMALNHAEKLETTAAVATFMMVVALAALAVLAAIGGIVRIWHRGHLGLAQALAGLLLGSAILAGPAYLSWETVTKPMINDIATDWTNPPVMPAAVRDRSKFANALRHPTPEEIAAQAEAYPEIGPLVVNMPSQRVYEAARALVRERGWRILDEARPDERGPGRLEMVARTPVLGFKDDVAVAVTNLGEGRTRVDMRSASRIGRHDFGKNAERIYGFLTDLDERLRSSPLL</sequence>
<organism evidence="2 3">
    <name type="scientific">Lutibaculum baratangense AMV1</name>
    <dbReference type="NCBI Taxonomy" id="631454"/>
    <lineage>
        <taxon>Bacteria</taxon>
        <taxon>Pseudomonadati</taxon>
        <taxon>Pseudomonadota</taxon>
        <taxon>Alphaproteobacteria</taxon>
        <taxon>Hyphomicrobiales</taxon>
        <taxon>Tepidamorphaceae</taxon>
        <taxon>Lutibaculum</taxon>
    </lineage>
</organism>
<dbReference type="InterPro" id="IPR010865">
    <property type="entry name" value="DUF1499"/>
</dbReference>
<dbReference type="EMBL" id="AWXZ01000008">
    <property type="protein sequence ID" value="ESR27078.1"/>
    <property type="molecule type" value="Genomic_DNA"/>
</dbReference>
<dbReference type="Pfam" id="PF07386">
    <property type="entry name" value="DUF1499"/>
    <property type="match status" value="1"/>
</dbReference>
<keyword evidence="1" id="KW-0812">Transmembrane</keyword>
<dbReference type="PATRIC" id="fig|631454.5.peg.339"/>
<name>V4TMW0_9HYPH</name>
<dbReference type="AlphaFoldDB" id="V4TMW0"/>
<feature type="transmembrane region" description="Helical" evidence="1">
    <location>
        <begin position="69"/>
        <end position="91"/>
    </location>
</feature>
<evidence type="ECO:0000313" key="3">
    <source>
        <dbReference type="Proteomes" id="UP000017819"/>
    </source>
</evidence>
<keyword evidence="3" id="KW-1185">Reference proteome</keyword>
<dbReference type="Proteomes" id="UP000017819">
    <property type="component" value="Unassembled WGS sequence"/>
</dbReference>